<name>A0A194XEM1_MOLSC</name>
<accession>A0A194XEM1</accession>
<dbReference type="GeneID" id="28817679"/>
<dbReference type="KEGG" id="psco:LY89DRAFT_499801"/>
<protein>
    <submittedName>
        <fullName evidence="1">Uncharacterized protein</fullName>
    </submittedName>
</protein>
<evidence type="ECO:0000313" key="2">
    <source>
        <dbReference type="Proteomes" id="UP000070700"/>
    </source>
</evidence>
<evidence type="ECO:0000313" key="1">
    <source>
        <dbReference type="EMBL" id="KUJ18594.1"/>
    </source>
</evidence>
<keyword evidence="2" id="KW-1185">Reference proteome</keyword>
<dbReference type="AlphaFoldDB" id="A0A194XEM1"/>
<dbReference type="RefSeq" id="XP_018072949.1">
    <property type="nucleotide sequence ID" value="XM_018207953.1"/>
</dbReference>
<dbReference type="InParanoid" id="A0A194XEM1"/>
<proteinExistence type="predicted"/>
<gene>
    <name evidence="1" type="ORF">LY89DRAFT_499801</name>
</gene>
<organism evidence="1 2">
    <name type="scientific">Mollisia scopiformis</name>
    <name type="common">Conifer needle endophyte fungus</name>
    <name type="synonym">Phialocephala scopiformis</name>
    <dbReference type="NCBI Taxonomy" id="149040"/>
    <lineage>
        <taxon>Eukaryota</taxon>
        <taxon>Fungi</taxon>
        <taxon>Dikarya</taxon>
        <taxon>Ascomycota</taxon>
        <taxon>Pezizomycotina</taxon>
        <taxon>Leotiomycetes</taxon>
        <taxon>Helotiales</taxon>
        <taxon>Mollisiaceae</taxon>
        <taxon>Mollisia</taxon>
    </lineage>
</organism>
<dbReference type="EMBL" id="KQ947412">
    <property type="protein sequence ID" value="KUJ18594.1"/>
    <property type="molecule type" value="Genomic_DNA"/>
</dbReference>
<sequence length="250" mass="27896">MMYSIYGTHQLSSILEDQPLELEGKVGFQLWKSPRYCTLFGTRLTTISFLAQLLYSMNKALHSISMVPMPGMRLDLQTRTISRLNQSWLISPFSQVSSLMSYRPCFKFTLIRLSQVCSISTTWGFRREHRLCASSDAFPGWLLQLIACSQESILSTVVHDEFRGVSHTSTGQEAKSLRRSLAVQPQCLTVLGNAWKRLVHSWWSASKACPLLSVVPQAGMGDIAVGDGPALFLETCLSECWAGGLDAPQR</sequence>
<reference evidence="1 2" key="1">
    <citation type="submission" date="2015-10" db="EMBL/GenBank/DDBJ databases">
        <title>Full genome of DAOMC 229536 Phialocephala scopiformis, a fungal endophyte of spruce producing the potent anti-insectan compound rugulosin.</title>
        <authorList>
            <consortium name="DOE Joint Genome Institute"/>
            <person name="Walker A.K."/>
            <person name="Frasz S.L."/>
            <person name="Seifert K.A."/>
            <person name="Miller J.D."/>
            <person name="Mondo S.J."/>
            <person name="Labutti K."/>
            <person name="Lipzen A."/>
            <person name="Dockter R."/>
            <person name="Kennedy M."/>
            <person name="Grigoriev I.V."/>
            <person name="Spatafora J.W."/>
        </authorList>
    </citation>
    <scope>NUCLEOTIDE SEQUENCE [LARGE SCALE GENOMIC DNA]</scope>
    <source>
        <strain evidence="1 2">CBS 120377</strain>
    </source>
</reference>
<dbReference type="Proteomes" id="UP000070700">
    <property type="component" value="Unassembled WGS sequence"/>
</dbReference>